<reference evidence="3 4" key="1">
    <citation type="journal article" date="2013" name="Genome Announc.">
        <title>Draft Genome Sequence of the Cellulolytic, Mesophilic, Anaerobic Bacterium Clostridium termitidis Strain CT1112 (DSM 5398).</title>
        <authorList>
            <person name="Lal S."/>
            <person name="Ramachandran U."/>
            <person name="Zhang X."/>
            <person name="Munir R."/>
            <person name="Sparling R."/>
            <person name="Levin D.B."/>
        </authorList>
    </citation>
    <scope>NUCLEOTIDE SEQUENCE [LARGE SCALE GENOMIC DNA]</scope>
    <source>
        <strain evidence="3 4">CT1112</strain>
    </source>
</reference>
<feature type="region of interest" description="Disordered" evidence="1">
    <location>
        <begin position="32"/>
        <end position="56"/>
    </location>
</feature>
<keyword evidence="3" id="KW-0813">Transport</keyword>
<evidence type="ECO:0000313" key="4">
    <source>
        <dbReference type="Proteomes" id="UP000014155"/>
    </source>
</evidence>
<dbReference type="EMBL" id="AORV01000058">
    <property type="protein sequence ID" value="EMS70266.1"/>
    <property type="molecule type" value="Genomic_DNA"/>
</dbReference>
<dbReference type="InterPro" id="IPR006059">
    <property type="entry name" value="SBP"/>
</dbReference>
<feature type="chain" id="PRO_5039030948" evidence="2">
    <location>
        <begin position="24"/>
        <end position="476"/>
    </location>
</feature>
<name>S0FJ54_RUMCE</name>
<dbReference type="SUPFAM" id="SSF53850">
    <property type="entry name" value="Periplasmic binding protein-like II"/>
    <property type="match status" value="1"/>
</dbReference>
<organism evidence="3 4">
    <name type="scientific">Ruminiclostridium cellobioparum subsp. termitidis CT1112</name>
    <dbReference type="NCBI Taxonomy" id="1195236"/>
    <lineage>
        <taxon>Bacteria</taxon>
        <taxon>Bacillati</taxon>
        <taxon>Bacillota</taxon>
        <taxon>Clostridia</taxon>
        <taxon>Eubacteriales</taxon>
        <taxon>Oscillospiraceae</taxon>
        <taxon>Ruminiclostridium</taxon>
    </lineage>
</organism>
<keyword evidence="3" id="KW-0762">Sugar transport</keyword>
<keyword evidence="4" id="KW-1185">Reference proteome</keyword>
<gene>
    <name evidence="3" type="ORF">CTER_4041</name>
</gene>
<dbReference type="PANTHER" id="PTHR43649">
    <property type="entry name" value="ARABINOSE-BINDING PROTEIN-RELATED"/>
    <property type="match status" value="1"/>
</dbReference>
<evidence type="ECO:0000256" key="1">
    <source>
        <dbReference type="SAM" id="MobiDB-lite"/>
    </source>
</evidence>
<feature type="compositionally biased region" description="Polar residues" evidence="1">
    <location>
        <begin position="42"/>
        <end position="51"/>
    </location>
</feature>
<accession>S0FJ54</accession>
<dbReference type="CDD" id="cd13585">
    <property type="entry name" value="PBP2_TMBP_like"/>
    <property type="match status" value="1"/>
</dbReference>
<evidence type="ECO:0000313" key="3">
    <source>
        <dbReference type="EMBL" id="EMS70266.1"/>
    </source>
</evidence>
<dbReference type="PATRIC" id="fig|1195236.3.peg.4255"/>
<dbReference type="PROSITE" id="PS51257">
    <property type="entry name" value="PROKAR_LIPOPROTEIN"/>
    <property type="match status" value="1"/>
</dbReference>
<dbReference type="eggNOG" id="COG1653">
    <property type="taxonomic scope" value="Bacteria"/>
</dbReference>
<keyword evidence="2" id="KW-0732">Signal</keyword>
<protein>
    <submittedName>
        <fullName evidence="3">ABC-type sugar transport system, periplasmic component</fullName>
    </submittedName>
</protein>
<dbReference type="AlphaFoldDB" id="S0FJ54"/>
<dbReference type="PANTHER" id="PTHR43649:SF12">
    <property type="entry name" value="DIACETYLCHITOBIOSE BINDING PROTEIN DASA"/>
    <property type="match status" value="1"/>
</dbReference>
<feature type="signal peptide" evidence="2">
    <location>
        <begin position="1"/>
        <end position="23"/>
    </location>
</feature>
<dbReference type="STRING" id="1195236.CTER_4041"/>
<dbReference type="InterPro" id="IPR050490">
    <property type="entry name" value="Bact_solute-bd_prot1"/>
</dbReference>
<evidence type="ECO:0000256" key="2">
    <source>
        <dbReference type="SAM" id="SignalP"/>
    </source>
</evidence>
<sequence>MKNYSKITAVILTGLMLATALFGCGSTSDTVSSDTTSGGTASEVSSGTQQAQKKEPKEPVEIVYTCWGSATEKKATEATIAKFEQENSWIKVKTMVIPNANYDTKITTMVAANEPLDISQLESATIAYPLAEQGKLMNLKTIAENSETPLSDFVPEDLFYLDKDTIIGVGNGLEVFNLFYNKDMIQAAGVETPPTDPEKAWTWDQFVETAKKLTVDKNGKNALDPSFDPKKIVQYGISFPKWWGLWGNFIYSNGGDYVTQDGKFGLSQPEAVEALQKLADLINVHHVAPTPTAEKGLPGTEIALQTKKVAMAIDGQWVHLPIDSAKFNFGSGVLPKMKELKTQAVTGMLSIYANTKNPEASWKLATYLVDPGQDITLYKNGNLMPVTKPWLTEKDKLDQWTTNTTARPDGYVQGIVGMLLNYSVPTPTGTVKNFNKIIDIVNPALDKVWLGQQTAQEAMKAAEAKAQPLVQGKRER</sequence>
<dbReference type="Gene3D" id="3.40.190.10">
    <property type="entry name" value="Periplasmic binding protein-like II"/>
    <property type="match status" value="1"/>
</dbReference>
<comment type="caution">
    <text evidence="3">The sequence shown here is derived from an EMBL/GenBank/DDBJ whole genome shotgun (WGS) entry which is preliminary data.</text>
</comment>
<proteinExistence type="predicted"/>
<dbReference type="RefSeq" id="WP_004628881.1">
    <property type="nucleotide sequence ID" value="NZ_AORV01000058.1"/>
</dbReference>
<dbReference type="Pfam" id="PF01547">
    <property type="entry name" value="SBP_bac_1"/>
    <property type="match status" value="1"/>
</dbReference>
<dbReference type="Proteomes" id="UP000014155">
    <property type="component" value="Unassembled WGS sequence"/>
</dbReference>